<dbReference type="EMBL" id="RWGY01000011">
    <property type="protein sequence ID" value="TVU33135.1"/>
    <property type="molecule type" value="Genomic_DNA"/>
</dbReference>
<feature type="domain" description="K Homology" evidence="4">
    <location>
        <begin position="654"/>
        <end position="728"/>
    </location>
</feature>
<keyword evidence="2" id="KW-0694">RNA-binding</keyword>
<proteinExistence type="predicted"/>
<dbReference type="SMART" id="SM00322">
    <property type="entry name" value="KH"/>
    <property type="match status" value="2"/>
</dbReference>
<accession>A0A5J9VB08</accession>
<comment type="caution">
    <text evidence="5">The sequence shown here is derived from an EMBL/GenBank/DDBJ whole genome shotgun (WGS) entry which is preliminary data.</text>
</comment>
<dbReference type="PANTHER" id="PTHR10288">
    <property type="entry name" value="KH DOMAIN CONTAINING RNA BINDING PROTEIN"/>
    <property type="match status" value="1"/>
</dbReference>
<dbReference type="GO" id="GO:0030598">
    <property type="term" value="F:rRNA N-glycosylase activity"/>
    <property type="evidence" value="ECO:0007669"/>
    <property type="project" value="InterPro"/>
</dbReference>
<evidence type="ECO:0000313" key="5">
    <source>
        <dbReference type="EMBL" id="TVU33135.1"/>
    </source>
</evidence>
<feature type="non-terminal residue" evidence="5">
    <location>
        <position position="1"/>
    </location>
</feature>
<dbReference type="Pfam" id="PF00013">
    <property type="entry name" value="KH_1"/>
    <property type="match status" value="2"/>
</dbReference>
<dbReference type="Gramene" id="TVU33135">
    <property type="protein sequence ID" value="TVU33135"/>
    <property type="gene ID" value="EJB05_24920"/>
</dbReference>
<organism evidence="5 6">
    <name type="scientific">Eragrostis curvula</name>
    <name type="common">weeping love grass</name>
    <dbReference type="NCBI Taxonomy" id="38414"/>
    <lineage>
        <taxon>Eukaryota</taxon>
        <taxon>Viridiplantae</taxon>
        <taxon>Streptophyta</taxon>
        <taxon>Embryophyta</taxon>
        <taxon>Tracheophyta</taxon>
        <taxon>Spermatophyta</taxon>
        <taxon>Magnoliopsida</taxon>
        <taxon>Liliopsida</taxon>
        <taxon>Poales</taxon>
        <taxon>Poaceae</taxon>
        <taxon>PACMAD clade</taxon>
        <taxon>Chloridoideae</taxon>
        <taxon>Eragrostideae</taxon>
        <taxon>Eragrostidinae</taxon>
        <taxon>Eragrostis</taxon>
    </lineage>
</organism>
<evidence type="ECO:0000313" key="6">
    <source>
        <dbReference type="Proteomes" id="UP000324897"/>
    </source>
</evidence>
<feature type="region of interest" description="Disordered" evidence="3">
    <location>
        <begin position="340"/>
        <end position="359"/>
    </location>
</feature>
<evidence type="ECO:0000259" key="4">
    <source>
        <dbReference type="SMART" id="SM00322"/>
    </source>
</evidence>
<evidence type="ECO:0000256" key="3">
    <source>
        <dbReference type="SAM" id="MobiDB-lite"/>
    </source>
</evidence>
<evidence type="ECO:0000256" key="1">
    <source>
        <dbReference type="ARBA" id="ARBA00022737"/>
    </source>
</evidence>
<dbReference type="OrthoDB" id="5204190at2759"/>
<dbReference type="SUPFAM" id="SSF54791">
    <property type="entry name" value="Eukaryotic type KH-domain (KH-domain type I)"/>
    <property type="match status" value="2"/>
</dbReference>
<feature type="compositionally biased region" description="Polar residues" evidence="3">
    <location>
        <begin position="515"/>
        <end position="530"/>
    </location>
</feature>
<keyword evidence="6" id="KW-1185">Reference proteome</keyword>
<dbReference type="PROSITE" id="PS50084">
    <property type="entry name" value="KH_TYPE_1"/>
    <property type="match status" value="2"/>
</dbReference>
<dbReference type="GO" id="GO:0003723">
    <property type="term" value="F:RNA binding"/>
    <property type="evidence" value="ECO:0007669"/>
    <property type="project" value="UniProtKB-UniRule"/>
</dbReference>
<reference evidence="5 6" key="1">
    <citation type="journal article" date="2019" name="Sci. Rep.">
        <title>A high-quality genome of Eragrostis curvula grass provides insights into Poaceae evolution and supports new strategies to enhance forage quality.</title>
        <authorList>
            <person name="Carballo J."/>
            <person name="Santos B.A.C.M."/>
            <person name="Zappacosta D."/>
            <person name="Garbus I."/>
            <person name="Selva J.P."/>
            <person name="Gallo C.A."/>
            <person name="Diaz A."/>
            <person name="Albertini E."/>
            <person name="Caccamo M."/>
            <person name="Echenique V."/>
        </authorList>
    </citation>
    <scope>NUCLEOTIDE SEQUENCE [LARGE SCALE GENOMIC DNA]</scope>
    <source>
        <strain evidence="6">cv. Victoria</strain>
        <tissue evidence="5">Leaf</tissue>
    </source>
</reference>
<dbReference type="InterPro" id="IPR036041">
    <property type="entry name" value="Ribosome-inact_prot_sf"/>
</dbReference>
<feature type="region of interest" description="Disordered" evidence="3">
    <location>
        <begin position="515"/>
        <end position="566"/>
    </location>
</feature>
<sequence length="733" mass="79624">MASAYFRSLLGRRTALKVCSFLGDLGGSRCSRSSSSLRDLGGREPSGTPFRRFFGSRASSESGFAASLAREMRKPINRSRVVIDGPGEKVEANWSRAIHDLRSCCYRAGKRVDVSRLFGPGQEVYTTGFDGTFYLEIESESPVLEFPIMLRNLYVRGWRGANGSFELDYSGKESKNYLLDENCKRLDFSVNYDDLFPKGIDKASTGLYTLRESFNKLWEYRGGKTEGLRVHRKNRSSLFRTSEISVKLSWKSWIACWQEALFHLIEIGDLKFSITELVGLVRVLLVDAYNHGEFDHSSAPKPSEVESFDLFEDTVGEKGLHTMTNKQKKKYFSQLKKLRKTNGRGGKGPKGGGGCVSTTPPSFPKLVETWKPQLVPKARFSSFKQQPGTERLFDDNEGDPGLNMITSKKRKCQLFEQNIGREKKRTWNLVQANTGSSDMASSKAEQLINEVLAEADAGSSGNASGGRRLAQPGAEQFQMKIGNNKVGLVIGKGGKGPKGGGGGVSTTHHLVQANTGSSDMASSKAEQQHNSSSAGGGHGASIPPLSSQSSTPQYSSYGGNQGTSKKIEIPSGRVGVIIGKGGETIRYLQLQSGAKIQVTRDNEAEPGALTRPVELQGTPEQISKAEQLINEILAEADAGSSGNPSGGRILAQPGAEQFQMKIGNDKVGLVIGKGGETIKSMQAKSGAQIKVIPLHLPPGDPSTERTMYIDGTKQQIEIAKQLVNEVISNELNT</sequence>
<feature type="compositionally biased region" description="Low complexity" evidence="3">
    <location>
        <begin position="540"/>
        <end position="557"/>
    </location>
</feature>
<name>A0A5J9VB08_9POAL</name>
<dbReference type="AlphaFoldDB" id="A0A5J9VB08"/>
<gene>
    <name evidence="5" type="ORF">EJB05_24920</name>
</gene>
<dbReference type="Gene3D" id="3.40.420.10">
    <property type="entry name" value="Ricin (A subunit), domain 1"/>
    <property type="match status" value="1"/>
</dbReference>
<dbReference type="Gene3D" id="3.30.1370.10">
    <property type="entry name" value="K Homology domain, type 1"/>
    <property type="match status" value="2"/>
</dbReference>
<dbReference type="InterPro" id="IPR036612">
    <property type="entry name" value="KH_dom_type_1_sf"/>
</dbReference>
<feature type="compositionally biased region" description="Gly residues" evidence="3">
    <location>
        <begin position="343"/>
        <end position="355"/>
    </location>
</feature>
<dbReference type="GO" id="GO:0017148">
    <property type="term" value="P:negative regulation of translation"/>
    <property type="evidence" value="ECO:0007669"/>
    <property type="project" value="InterPro"/>
</dbReference>
<protein>
    <recommendedName>
        <fullName evidence="4">K Homology domain-containing protein</fullName>
    </recommendedName>
</protein>
<feature type="domain" description="K Homology" evidence="4">
    <location>
        <begin position="561"/>
        <end position="634"/>
    </location>
</feature>
<dbReference type="InterPro" id="IPR004088">
    <property type="entry name" value="KH_dom_type_1"/>
</dbReference>
<dbReference type="InterPro" id="IPR004087">
    <property type="entry name" value="KH_dom"/>
</dbReference>
<evidence type="ECO:0000256" key="2">
    <source>
        <dbReference type="PROSITE-ProRule" id="PRU00117"/>
    </source>
</evidence>
<dbReference type="SUPFAM" id="SSF56371">
    <property type="entry name" value="Ribosome inactivating proteins (RIP)"/>
    <property type="match status" value="1"/>
</dbReference>
<keyword evidence="1" id="KW-0677">Repeat</keyword>
<dbReference type="InterPro" id="IPR016138">
    <property type="entry name" value="Ribosome_inactivat_prot_sub1"/>
</dbReference>
<dbReference type="Proteomes" id="UP000324897">
    <property type="component" value="Chromosome 1"/>
</dbReference>